<protein>
    <recommendedName>
        <fullName evidence="2">Profilin</fullName>
    </recommendedName>
</protein>
<dbReference type="InterPro" id="IPR005455">
    <property type="entry name" value="PFN_euk"/>
</dbReference>
<dbReference type="PANTHER" id="PTHR11604">
    <property type="entry name" value="PROFILIN"/>
    <property type="match status" value="1"/>
</dbReference>
<accession>A0A2L0VDK0</accession>
<dbReference type="InterPro" id="IPR036140">
    <property type="entry name" value="PFN_sf"/>
</dbReference>
<dbReference type="InterPro" id="IPR027310">
    <property type="entry name" value="Profilin_CS"/>
</dbReference>
<dbReference type="PROSITE" id="PS00414">
    <property type="entry name" value="PROFILIN"/>
    <property type="match status" value="1"/>
</dbReference>
<dbReference type="PANTHER" id="PTHR11604:SF6">
    <property type="entry name" value="PROFILIN-1"/>
    <property type="match status" value="1"/>
</dbReference>
<reference evidence="3" key="1">
    <citation type="journal article" date="2018" name="Front. Plant Sci.">
        <title>Large-Scale Identification and Characterization of Heterodera avenae Putative Effectors Suppressing or Inducing Cell Death in Nicotiana benthamiana.</title>
        <authorList>
            <person name="Chen C."/>
            <person name="Chen Y."/>
            <person name="Jian H."/>
            <person name="Yang D."/>
            <person name="Dai Y."/>
            <person name="Pan L."/>
            <person name="Shi F."/>
            <person name="Yang S."/>
            <person name="Liu Q."/>
        </authorList>
    </citation>
    <scope>NUCLEOTIDE SEQUENCE</scope>
    <source>
        <strain evidence="3">Isotig12969</strain>
    </source>
</reference>
<organism evidence="3">
    <name type="scientific">Heterodera avenae</name>
    <name type="common">Cereal cyst nematode worm</name>
    <dbReference type="NCBI Taxonomy" id="34510"/>
    <lineage>
        <taxon>Eukaryota</taxon>
        <taxon>Metazoa</taxon>
        <taxon>Ecdysozoa</taxon>
        <taxon>Nematoda</taxon>
        <taxon>Chromadorea</taxon>
        <taxon>Rhabditida</taxon>
        <taxon>Tylenchina</taxon>
        <taxon>Tylenchomorpha</taxon>
        <taxon>Tylenchoidea</taxon>
        <taxon>Heteroderidae</taxon>
        <taxon>Heteroderinae</taxon>
        <taxon>Heterodera</taxon>
    </lineage>
</organism>
<dbReference type="GO" id="GO:0003785">
    <property type="term" value="F:actin monomer binding"/>
    <property type="evidence" value="ECO:0007669"/>
    <property type="project" value="TreeGrafter"/>
</dbReference>
<dbReference type="SMART" id="SM00392">
    <property type="entry name" value="PROF"/>
    <property type="match status" value="1"/>
</dbReference>
<comment type="similarity">
    <text evidence="1 2">Belongs to the profilin family.</text>
</comment>
<dbReference type="GO" id="GO:0005938">
    <property type="term" value="C:cell cortex"/>
    <property type="evidence" value="ECO:0007669"/>
    <property type="project" value="TreeGrafter"/>
</dbReference>
<dbReference type="InterPro" id="IPR048278">
    <property type="entry name" value="PFN"/>
</dbReference>
<evidence type="ECO:0000313" key="3">
    <source>
        <dbReference type="EMBL" id="AVA09668.1"/>
    </source>
</evidence>
<keyword evidence="2" id="KW-0009">Actin-binding</keyword>
<name>A0A2L0VDK0_HETAV</name>
<dbReference type="Gene3D" id="3.30.450.30">
    <property type="entry name" value="Dynein light chain 2a, cytoplasmic"/>
    <property type="match status" value="1"/>
</dbReference>
<proteinExistence type="inferred from homology"/>
<dbReference type="SUPFAM" id="SSF55770">
    <property type="entry name" value="Profilin (actin-binding protein)"/>
    <property type="match status" value="1"/>
</dbReference>
<dbReference type="AlphaFoldDB" id="A0A2L0VDK0"/>
<dbReference type="EMBL" id="MG525203">
    <property type="protein sequence ID" value="AVA09668.1"/>
    <property type="molecule type" value="Genomic_DNA"/>
</dbReference>
<dbReference type="CDD" id="cd00148">
    <property type="entry name" value="PROF"/>
    <property type="match status" value="1"/>
</dbReference>
<evidence type="ECO:0000256" key="1">
    <source>
        <dbReference type="ARBA" id="ARBA00010058"/>
    </source>
</evidence>
<dbReference type="Pfam" id="PF00235">
    <property type="entry name" value="Profilin"/>
    <property type="match status" value="1"/>
</dbReference>
<sequence>MSGWDAYIQSLTSSCAEINRVAIIGNSDANVWARTEGENEFKASETELKKLVGQFDDLQEVPSVGADLEGIHYIVPRTEDNLIFGKRDKAGFFAVKTKSAILIAVYTDGGSAAGANVRGAVEKMAKYLEDAGY</sequence>
<evidence type="ECO:0000256" key="2">
    <source>
        <dbReference type="RuleBase" id="RU003909"/>
    </source>
</evidence>